<evidence type="ECO:0008006" key="4">
    <source>
        <dbReference type="Google" id="ProtNLM"/>
    </source>
</evidence>
<proteinExistence type="predicted"/>
<accession>A0A4R9GJF0</accession>
<evidence type="ECO:0000313" key="2">
    <source>
        <dbReference type="EMBL" id="TGK13192.1"/>
    </source>
</evidence>
<feature type="signal peptide" evidence="1">
    <location>
        <begin position="1"/>
        <end position="21"/>
    </location>
</feature>
<sequence>MKNLNPFLFPCLFLFAFCSCASTSKFEKLEEPSSGKSLLYVLRPAQTALSLWSFPVELFRYEGPFQNGKRSSIAKLSLDSADFFSMELRPGFYSLVCRDMDKIFYAKEGGRIFLLIQLFHRGTFAVPGIFIKNAETEESVQFLLEGARMNRTNPVGE</sequence>
<dbReference type="Proteomes" id="UP000298458">
    <property type="component" value="Unassembled WGS sequence"/>
</dbReference>
<gene>
    <name evidence="2" type="ORF">EHO60_02715</name>
</gene>
<name>A0A4R9GJF0_9LEPT</name>
<evidence type="ECO:0000313" key="3">
    <source>
        <dbReference type="Proteomes" id="UP000298458"/>
    </source>
</evidence>
<keyword evidence="3" id="KW-1185">Reference proteome</keyword>
<dbReference type="EMBL" id="RQET01000002">
    <property type="protein sequence ID" value="TGK13192.1"/>
    <property type="molecule type" value="Genomic_DNA"/>
</dbReference>
<dbReference type="OrthoDB" id="328224at2"/>
<evidence type="ECO:0000256" key="1">
    <source>
        <dbReference type="SAM" id="SignalP"/>
    </source>
</evidence>
<dbReference type="PROSITE" id="PS51257">
    <property type="entry name" value="PROKAR_LIPOPROTEIN"/>
    <property type="match status" value="1"/>
</dbReference>
<reference evidence="2" key="1">
    <citation type="journal article" date="2019" name="PLoS Negl. Trop. Dis.">
        <title>Revisiting the worldwide diversity of Leptospira species in the environment.</title>
        <authorList>
            <person name="Vincent A.T."/>
            <person name="Schiettekatte O."/>
            <person name="Bourhy P."/>
            <person name="Veyrier F.J."/>
            <person name="Picardeau M."/>
        </authorList>
    </citation>
    <scope>NUCLEOTIDE SEQUENCE [LARGE SCALE GENOMIC DNA]</scope>
    <source>
        <strain evidence="2">SSW15</strain>
    </source>
</reference>
<keyword evidence="1" id="KW-0732">Signal</keyword>
<organism evidence="2 3">
    <name type="scientific">Leptospira fletcheri</name>
    <dbReference type="NCBI Taxonomy" id="2484981"/>
    <lineage>
        <taxon>Bacteria</taxon>
        <taxon>Pseudomonadati</taxon>
        <taxon>Spirochaetota</taxon>
        <taxon>Spirochaetia</taxon>
        <taxon>Leptospirales</taxon>
        <taxon>Leptospiraceae</taxon>
        <taxon>Leptospira</taxon>
    </lineage>
</organism>
<dbReference type="AlphaFoldDB" id="A0A4R9GJF0"/>
<feature type="chain" id="PRO_5020473533" description="DUF2846 domain-containing protein" evidence="1">
    <location>
        <begin position="22"/>
        <end position="157"/>
    </location>
</feature>
<protein>
    <recommendedName>
        <fullName evidence="4">DUF2846 domain-containing protein</fullName>
    </recommendedName>
</protein>
<comment type="caution">
    <text evidence="2">The sequence shown here is derived from an EMBL/GenBank/DDBJ whole genome shotgun (WGS) entry which is preliminary data.</text>
</comment>